<evidence type="ECO:0000256" key="4">
    <source>
        <dbReference type="ARBA" id="ARBA00022692"/>
    </source>
</evidence>
<dbReference type="GO" id="GO:0005886">
    <property type="term" value="C:plasma membrane"/>
    <property type="evidence" value="ECO:0007669"/>
    <property type="project" value="UniProtKB-SubCell"/>
</dbReference>
<feature type="transmembrane region" description="Helical" evidence="8">
    <location>
        <begin position="20"/>
        <end position="40"/>
    </location>
</feature>
<keyword evidence="5 8" id="KW-1133">Transmembrane helix</keyword>
<dbReference type="RefSeq" id="WP_146923182.1">
    <property type="nucleotide sequence ID" value="NZ_CP042430.1"/>
</dbReference>
<sequence length="173" mass="17550">MVMALLGGALADRHDRRRLLLADQAGLVAGAAALAALAFIGSPPLVALYVLGALMAGFGAVQNVTASSMVPNLVAPEKLRSAIVLNFGLYQLTLVAGPALGGVLIGLLGLGAAYTVDAVSCLAIIAAVWAMAPSGRPARPALTSRSCARSPKGCGSCAATRRSWGPSRSTWWP</sequence>
<dbReference type="PROSITE" id="PS50850">
    <property type="entry name" value="MFS"/>
    <property type="match status" value="1"/>
</dbReference>
<evidence type="ECO:0000313" key="10">
    <source>
        <dbReference type="EMBL" id="QEC50494.1"/>
    </source>
</evidence>
<keyword evidence="2" id="KW-0813">Transport</keyword>
<keyword evidence="3" id="KW-1003">Cell membrane</keyword>
<dbReference type="Proteomes" id="UP000321805">
    <property type="component" value="Chromosome"/>
</dbReference>
<evidence type="ECO:0000256" key="2">
    <source>
        <dbReference type="ARBA" id="ARBA00022448"/>
    </source>
</evidence>
<evidence type="ECO:0000313" key="11">
    <source>
        <dbReference type="Proteomes" id="UP000321805"/>
    </source>
</evidence>
<feature type="transmembrane region" description="Helical" evidence="8">
    <location>
        <begin position="87"/>
        <end position="108"/>
    </location>
</feature>
<keyword evidence="6 8" id="KW-0472">Membrane</keyword>
<dbReference type="InterPro" id="IPR020846">
    <property type="entry name" value="MFS_dom"/>
</dbReference>
<reference evidence="10 11" key="1">
    <citation type="journal article" date="2018" name="J. Microbiol.">
        <title>Baekduia soli gen. nov., sp. nov., a novel bacterium isolated from the soil of Baekdu Mountain and proposal of a novel family name, Baekduiaceae fam. nov.</title>
        <authorList>
            <person name="An D.S."/>
            <person name="Siddiqi M.Z."/>
            <person name="Kim K.H."/>
            <person name="Yu H.S."/>
            <person name="Im W.T."/>
        </authorList>
    </citation>
    <scope>NUCLEOTIDE SEQUENCE [LARGE SCALE GENOMIC DNA]</scope>
    <source>
        <strain evidence="10 11">BR7-21</strain>
    </source>
</reference>
<dbReference type="InterPro" id="IPR036259">
    <property type="entry name" value="MFS_trans_sf"/>
</dbReference>
<evidence type="ECO:0000256" key="5">
    <source>
        <dbReference type="ARBA" id="ARBA00022989"/>
    </source>
</evidence>
<accession>A0A5B8UBX9</accession>
<comment type="subcellular location">
    <subcellularLocation>
        <location evidence="1">Cell membrane</location>
        <topology evidence="1">Multi-pass membrane protein</topology>
    </subcellularLocation>
</comment>
<dbReference type="Gene3D" id="1.20.1250.20">
    <property type="entry name" value="MFS general substrate transporter like domains"/>
    <property type="match status" value="1"/>
</dbReference>
<evidence type="ECO:0000256" key="8">
    <source>
        <dbReference type="SAM" id="Phobius"/>
    </source>
</evidence>
<proteinExistence type="predicted"/>
<organism evidence="10 11">
    <name type="scientific">Baekduia soli</name>
    <dbReference type="NCBI Taxonomy" id="496014"/>
    <lineage>
        <taxon>Bacteria</taxon>
        <taxon>Bacillati</taxon>
        <taxon>Actinomycetota</taxon>
        <taxon>Thermoleophilia</taxon>
        <taxon>Solirubrobacterales</taxon>
        <taxon>Baekduiaceae</taxon>
        <taxon>Baekduia</taxon>
    </lineage>
</organism>
<dbReference type="Pfam" id="PF05977">
    <property type="entry name" value="MFS_3"/>
    <property type="match status" value="1"/>
</dbReference>
<evidence type="ECO:0000259" key="9">
    <source>
        <dbReference type="PROSITE" id="PS50850"/>
    </source>
</evidence>
<evidence type="ECO:0000256" key="6">
    <source>
        <dbReference type="ARBA" id="ARBA00023136"/>
    </source>
</evidence>
<name>A0A5B8UBX9_9ACTN</name>
<evidence type="ECO:0000256" key="7">
    <source>
        <dbReference type="SAM" id="MobiDB-lite"/>
    </source>
</evidence>
<dbReference type="PANTHER" id="PTHR23513:SF9">
    <property type="entry name" value="ENTEROBACTIN EXPORTER ENTS"/>
    <property type="match status" value="1"/>
</dbReference>
<feature type="transmembrane region" description="Helical" evidence="8">
    <location>
        <begin position="114"/>
        <end position="132"/>
    </location>
</feature>
<feature type="region of interest" description="Disordered" evidence="7">
    <location>
        <begin position="149"/>
        <end position="173"/>
    </location>
</feature>
<dbReference type="GO" id="GO:0022857">
    <property type="term" value="F:transmembrane transporter activity"/>
    <property type="evidence" value="ECO:0007669"/>
    <property type="project" value="InterPro"/>
</dbReference>
<dbReference type="InterPro" id="IPR010290">
    <property type="entry name" value="TM_effector"/>
</dbReference>
<keyword evidence="4 8" id="KW-0812">Transmembrane</keyword>
<gene>
    <name evidence="10" type="ORF">FSW04_24875</name>
</gene>
<dbReference type="KEGG" id="bsol:FSW04_24875"/>
<dbReference type="EMBL" id="CP042430">
    <property type="protein sequence ID" value="QEC50494.1"/>
    <property type="molecule type" value="Genomic_DNA"/>
</dbReference>
<feature type="domain" description="Major facilitator superfamily (MFS) profile" evidence="9">
    <location>
        <begin position="1"/>
        <end position="173"/>
    </location>
</feature>
<protein>
    <submittedName>
        <fullName evidence="10">MFS transporter</fullName>
    </submittedName>
</protein>
<dbReference type="PANTHER" id="PTHR23513">
    <property type="entry name" value="INTEGRAL MEMBRANE EFFLUX PROTEIN-RELATED"/>
    <property type="match status" value="1"/>
</dbReference>
<dbReference type="OrthoDB" id="5494559at2"/>
<evidence type="ECO:0000256" key="3">
    <source>
        <dbReference type="ARBA" id="ARBA00022475"/>
    </source>
</evidence>
<feature type="transmembrane region" description="Helical" evidence="8">
    <location>
        <begin position="46"/>
        <end position="66"/>
    </location>
</feature>
<dbReference type="SUPFAM" id="SSF103473">
    <property type="entry name" value="MFS general substrate transporter"/>
    <property type="match status" value="1"/>
</dbReference>
<dbReference type="AlphaFoldDB" id="A0A5B8UBX9"/>
<keyword evidence="11" id="KW-1185">Reference proteome</keyword>
<evidence type="ECO:0000256" key="1">
    <source>
        <dbReference type="ARBA" id="ARBA00004651"/>
    </source>
</evidence>